<dbReference type="Gramene" id="OPUNC08G19130.1">
    <property type="protein sequence ID" value="OPUNC08G19130.1"/>
    <property type="gene ID" value="OPUNC08G19130"/>
</dbReference>
<dbReference type="STRING" id="4537.A0A0E0LX25"/>
<proteinExistence type="predicted"/>
<dbReference type="EnsemblPlants" id="OPUNC08G19130.1">
    <property type="protein sequence ID" value="OPUNC08G19130.1"/>
    <property type="gene ID" value="OPUNC08G19130"/>
</dbReference>
<dbReference type="AlphaFoldDB" id="A0A0E0LX25"/>
<feature type="compositionally biased region" description="Basic and acidic residues" evidence="1">
    <location>
        <begin position="14"/>
        <end position="24"/>
    </location>
</feature>
<organism evidence="2">
    <name type="scientific">Oryza punctata</name>
    <name type="common">Red rice</name>
    <dbReference type="NCBI Taxonomy" id="4537"/>
    <lineage>
        <taxon>Eukaryota</taxon>
        <taxon>Viridiplantae</taxon>
        <taxon>Streptophyta</taxon>
        <taxon>Embryophyta</taxon>
        <taxon>Tracheophyta</taxon>
        <taxon>Spermatophyta</taxon>
        <taxon>Magnoliopsida</taxon>
        <taxon>Liliopsida</taxon>
        <taxon>Poales</taxon>
        <taxon>Poaceae</taxon>
        <taxon>BOP clade</taxon>
        <taxon>Oryzoideae</taxon>
        <taxon>Oryzeae</taxon>
        <taxon>Oryzinae</taxon>
        <taxon>Oryza</taxon>
    </lineage>
</organism>
<dbReference type="OMA" id="IKWLARH"/>
<dbReference type="HOGENOM" id="CLU_1597154_0_0_1"/>
<feature type="region of interest" description="Disordered" evidence="1">
    <location>
        <begin position="1"/>
        <end position="60"/>
    </location>
</feature>
<protein>
    <submittedName>
        <fullName evidence="2">Uncharacterized protein</fullName>
    </submittedName>
</protein>
<evidence type="ECO:0000256" key="1">
    <source>
        <dbReference type="SAM" id="MobiDB-lite"/>
    </source>
</evidence>
<evidence type="ECO:0000313" key="3">
    <source>
        <dbReference type="Proteomes" id="UP000026962"/>
    </source>
</evidence>
<evidence type="ECO:0000313" key="2">
    <source>
        <dbReference type="EnsemblPlants" id="OPUNC08G19130.1"/>
    </source>
</evidence>
<name>A0A0E0LX25_ORYPU</name>
<sequence>MASDRTLSDDEYSSDNKTDSKVADSDYFSGSLKRKRGRTDTTRSKLEHDQDKSESPDSLKPRSRLNVTYFSNLIEGLSKEQRSIVEKSAFGSLLNFQRCLIPLSFIKWLARHTDMRCSDIVVNGRSIPITPKIANFILGIPNGGLEIKCDNDDGKLFFTAIMGAQNL</sequence>
<dbReference type="Proteomes" id="UP000026962">
    <property type="component" value="Chromosome 8"/>
</dbReference>
<dbReference type="PANTHER" id="PTHR34835:SF34">
    <property type="entry name" value="OS08G0555500 PROTEIN"/>
    <property type="match status" value="1"/>
</dbReference>
<feature type="compositionally biased region" description="Basic and acidic residues" evidence="1">
    <location>
        <begin position="38"/>
        <end position="60"/>
    </location>
</feature>
<reference evidence="2" key="2">
    <citation type="submission" date="2018-05" db="EMBL/GenBank/DDBJ databases">
        <title>OpunRS2 (Oryza punctata Reference Sequence Version 2).</title>
        <authorList>
            <person name="Zhang J."/>
            <person name="Kudrna D."/>
            <person name="Lee S."/>
            <person name="Talag J."/>
            <person name="Welchert J."/>
            <person name="Wing R.A."/>
        </authorList>
    </citation>
    <scope>NUCLEOTIDE SEQUENCE [LARGE SCALE GENOMIC DNA]</scope>
</reference>
<reference evidence="2" key="1">
    <citation type="submission" date="2015-04" db="UniProtKB">
        <authorList>
            <consortium name="EnsemblPlants"/>
        </authorList>
    </citation>
    <scope>IDENTIFICATION</scope>
</reference>
<dbReference type="PANTHER" id="PTHR34835">
    <property type="entry name" value="OS07G0283600 PROTEIN-RELATED"/>
    <property type="match status" value="1"/>
</dbReference>
<keyword evidence="3" id="KW-1185">Reference proteome</keyword>
<accession>A0A0E0LX25</accession>